<evidence type="ECO:0000313" key="2">
    <source>
        <dbReference type="Proteomes" id="UP001324384"/>
    </source>
</evidence>
<reference evidence="1 2" key="1">
    <citation type="submission" date="2023-12" db="EMBL/GenBank/DDBJ databases">
        <title>Genome sequencing and assembly of bacterial species from a model synthetic community.</title>
        <authorList>
            <person name="Hogle S.L."/>
        </authorList>
    </citation>
    <scope>NUCLEOTIDE SEQUENCE [LARGE SCALE GENOMIC DNA]</scope>
    <source>
        <strain evidence="1 2">HAMBI_2792</strain>
    </source>
</reference>
<dbReference type="Proteomes" id="UP001324384">
    <property type="component" value="Chromosome"/>
</dbReference>
<dbReference type="RefSeq" id="WP_327037483.1">
    <property type="nucleotide sequence ID" value="NZ_CP139961.1"/>
</dbReference>
<sequence>MYSIVLNKAANIQNDGGNTELTAQNDINITTLTTSNHISAVADDNNYFKYSQTQDVGSTITSAGNTIIKTTGDTANITMKGLNLQSRGITAVMATGDVSITEGRATQSVQSTSQFTNRRLTGSKTEQSSFGQYSDKSLISQVGGNEVVIQGVNTSLISTEVLADKDILIKADNQLCLSALLKIA</sequence>
<protein>
    <submittedName>
        <fullName evidence="1">Uncharacterized protein</fullName>
    </submittedName>
</protein>
<evidence type="ECO:0000313" key="1">
    <source>
        <dbReference type="EMBL" id="WQE03873.1"/>
    </source>
</evidence>
<dbReference type="EMBL" id="CP139961">
    <property type="protein sequence ID" value="WQE03873.1"/>
    <property type="molecule type" value="Genomic_DNA"/>
</dbReference>
<name>A0ABZ0WX79_9GAMM</name>
<keyword evidence="2" id="KW-1185">Reference proteome</keyword>
<gene>
    <name evidence="1" type="ORF">U0021_09070</name>
</gene>
<accession>A0ABZ0WX79</accession>
<organism evidence="1 2">
    <name type="scientific">Moraxella canis</name>
    <dbReference type="NCBI Taxonomy" id="90239"/>
    <lineage>
        <taxon>Bacteria</taxon>
        <taxon>Pseudomonadati</taxon>
        <taxon>Pseudomonadota</taxon>
        <taxon>Gammaproteobacteria</taxon>
        <taxon>Moraxellales</taxon>
        <taxon>Moraxellaceae</taxon>
        <taxon>Moraxella</taxon>
    </lineage>
</organism>
<proteinExistence type="predicted"/>